<organism evidence="1 2">
    <name type="scientific">Listeria cornellensis FSL F6-0969</name>
    <dbReference type="NCBI Taxonomy" id="1265820"/>
    <lineage>
        <taxon>Bacteria</taxon>
        <taxon>Bacillati</taxon>
        <taxon>Bacillota</taxon>
        <taxon>Bacilli</taxon>
        <taxon>Bacillales</taxon>
        <taxon>Listeriaceae</taxon>
        <taxon>Listeria</taxon>
    </lineage>
</organism>
<dbReference type="Proteomes" id="UP000019254">
    <property type="component" value="Unassembled WGS sequence"/>
</dbReference>
<keyword evidence="2" id="KW-1185">Reference proteome</keyword>
<dbReference type="Gene3D" id="3.10.450.130">
    <property type="entry name" value="folded 79 residue fragment of lin0334 like domains"/>
    <property type="match status" value="1"/>
</dbReference>
<comment type="caution">
    <text evidence="1">The sequence shown here is derived from an EMBL/GenBank/DDBJ whole genome shotgun (WGS) entry which is preliminary data.</text>
</comment>
<evidence type="ECO:0000313" key="2">
    <source>
        <dbReference type="Proteomes" id="UP000019254"/>
    </source>
</evidence>
<evidence type="ECO:0000313" key="1">
    <source>
        <dbReference type="EMBL" id="EUJ29538.1"/>
    </source>
</evidence>
<protein>
    <submittedName>
        <fullName evidence="1">Uncharacterized protein</fullName>
    </submittedName>
</protein>
<dbReference type="RefSeq" id="WP_036079467.1">
    <property type="nucleotide sequence ID" value="NZ_AODE01000019.1"/>
</dbReference>
<gene>
    <name evidence="1" type="ORF">PCORN_10252</name>
</gene>
<dbReference type="Pfam" id="PF07252">
    <property type="entry name" value="DUF1433"/>
    <property type="match status" value="1"/>
</dbReference>
<name>W7CA38_9LIST</name>
<dbReference type="OrthoDB" id="2413523at2"/>
<dbReference type="AlphaFoldDB" id="W7CA38"/>
<dbReference type="STRING" id="1265820.PCORN_10252"/>
<dbReference type="EMBL" id="AODE01000019">
    <property type="protein sequence ID" value="EUJ29538.1"/>
    <property type="molecule type" value="Genomic_DNA"/>
</dbReference>
<sequence length="91" mass="10391">MQKHEEKKQDQAIVDEYKPIVEDFVKANFEGVNSVEFKGWKNNPMDTIYLSGYVNGKESYLFDAPLHKDKDGNYDSGGMVVSKELNSLNIN</sequence>
<reference evidence="1 2" key="1">
    <citation type="journal article" date="2014" name="Int. J. Syst. Evol. Microbiol.">
        <title>Listeria floridensis sp. nov., Listeria aquatica sp. nov., Listeria cornellensis sp. nov., Listeria riparia sp. nov. and Listeria grandensis sp. nov., from agricultural and natural environments.</title>
        <authorList>
            <person name="den Bakker H.C."/>
            <person name="Warchocki S."/>
            <person name="Wright E.M."/>
            <person name="Allred A.F."/>
            <person name="Ahlstrom C."/>
            <person name="Manuel C.S."/>
            <person name="Stasiewicz M.J."/>
            <person name="Burrell A."/>
            <person name="Roof S."/>
            <person name="Strawn L."/>
            <person name="Fortes E.D."/>
            <person name="Nightingale K.K."/>
            <person name="Kephart D."/>
            <person name="Wiedmann M."/>
        </authorList>
    </citation>
    <scope>NUCLEOTIDE SEQUENCE [LARGE SCALE GENOMIC DNA]</scope>
    <source>
        <strain evidence="2">FSL F6-969</strain>
    </source>
</reference>
<dbReference type="PATRIC" id="fig|1265820.5.peg.2009"/>
<proteinExistence type="predicted"/>
<accession>W7CA38</accession>
<dbReference type="InterPro" id="IPR009881">
    <property type="entry name" value="DUF1433"/>
</dbReference>